<dbReference type="SUPFAM" id="SSF51306">
    <property type="entry name" value="LexA/Signal peptidase"/>
    <property type="match status" value="1"/>
</dbReference>
<dbReference type="GO" id="GO:0006465">
    <property type="term" value="P:signal peptide processing"/>
    <property type="evidence" value="ECO:0007669"/>
    <property type="project" value="InterPro"/>
</dbReference>
<organism evidence="2 3">
    <name type="scientific">Bradyrhizobium oligotrophicum S58</name>
    <dbReference type="NCBI Taxonomy" id="1245469"/>
    <lineage>
        <taxon>Bacteria</taxon>
        <taxon>Pseudomonadati</taxon>
        <taxon>Pseudomonadota</taxon>
        <taxon>Alphaproteobacteria</taxon>
        <taxon>Hyphomicrobiales</taxon>
        <taxon>Nitrobacteraceae</taxon>
        <taxon>Bradyrhizobium</taxon>
    </lineage>
</organism>
<dbReference type="KEGG" id="aol:S58_09000"/>
<dbReference type="InterPro" id="IPR036286">
    <property type="entry name" value="LexA/Signal_pep-like_sf"/>
</dbReference>
<dbReference type="Gene3D" id="2.10.109.10">
    <property type="entry name" value="Umud Fragment, subunit A"/>
    <property type="match status" value="1"/>
</dbReference>
<dbReference type="OrthoDB" id="5360818at2"/>
<dbReference type="Proteomes" id="UP000011841">
    <property type="component" value="Chromosome"/>
</dbReference>
<dbReference type="InterPro" id="IPR019533">
    <property type="entry name" value="Peptidase_S26"/>
</dbReference>
<sequence length="171" mass="18631">MRRGPCIVVAMLAVASLLMEAGLPARHPVLIWNASDSVPIGLYLVQPVQRWVTSEIVVVLPQGVLAGWLADAGYLPNGVPMLKRILALPGQSVCRREHVILIDGVEAGVAQESDRHGRPLPDWQGCRTIGDDELFLMNRQSDSSLDGRYFGLTATSEVIGRAIPVWTRDPS</sequence>
<dbReference type="Pfam" id="PF10502">
    <property type="entry name" value="Peptidase_S26"/>
    <property type="match status" value="1"/>
</dbReference>
<protein>
    <submittedName>
        <fullName evidence="2">TraF peptidase</fullName>
    </submittedName>
</protein>
<dbReference type="STRING" id="1245469.S58_09000"/>
<proteinExistence type="predicted"/>
<dbReference type="PATRIC" id="fig|1245469.3.peg.918"/>
<evidence type="ECO:0000259" key="1">
    <source>
        <dbReference type="Pfam" id="PF10502"/>
    </source>
</evidence>
<dbReference type="AlphaFoldDB" id="M4Z2G9"/>
<dbReference type="GO" id="GO:0004252">
    <property type="term" value="F:serine-type endopeptidase activity"/>
    <property type="evidence" value="ECO:0007669"/>
    <property type="project" value="InterPro"/>
</dbReference>
<keyword evidence="3" id="KW-1185">Reference proteome</keyword>
<name>M4Z2G9_9BRAD</name>
<dbReference type="MEROPS" id="S26.014"/>
<feature type="domain" description="Peptidase S26" evidence="1">
    <location>
        <begin position="8"/>
        <end position="166"/>
    </location>
</feature>
<gene>
    <name evidence="2" type="ORF">S58_09000</name>
</gene>
<dbReference type="HOGENOM" id="CLU_104604_0_0_5"/>
<dbReference type="RefSeq" id="WP_015664046.1">
    <property type="nucleotide sequence ID" value="NC_020453.1"/>
</dbReference>
<evidence type="ECO:0000313" key="3">
    <source>
        <dbReference type="Proteomes" id="UP000011841"/>
    </source>
</evidence>
<accession>M4Z2G9</accession>
<evidence type="ECO:0000313" key="2">
    <source>
        <dbReference type="EMBL" id="BAM86911.1"/>
    </source>
</evidence>
<reference evidence="2 3" key="1">
    <citation type="journal article" date="2013" name="Appl. Environ. Microbiol.">
        <title>Genome analysis suggests that the soil oligotrophic bacterium Agromonas oligotrophica (Bradyrhizobium oligotrophicum) is a nitrogen-fixing symbiont of Aeschynomene indica.</title>
        <authorList>
            <person name="Okubo T."/>
            <person name="Fukushima S."/>
            <person name="Itakura M."/>
            <person name="Oshima K."/>
            <person name="Longtonglang A."/>
            <person name="Teaumroong N."/>
            <person name="Mitsui H."/>
            <person name="Hattori M."/>
            <person name="Hattori R."/>
            <person name="Hattori T."/>
            <person name="Minamisawa K."/>
        </authorList>
    </citation>
    <scope>NUCLEOTIDE SEQUENCE [LARGE SCALE GENOMIC DNA]</scope>
    <source>
        <strain evidence="2 3">S58</strain>
    </source>
</reference>
<dbReference type="GeneID" id="301814881"/>
<dbReference type="EMBL" id="AP012603">
    <property type="protein sequence ID" value="BAM86911.1"/>
    <property type="molecule type" value="Genomic_DNA"/>
</dbReference>
<dbReference type="eggNOG" id="COG4959">
    <property type="taxonomic scope" value="Bacteria"/>
</dbReference>